<dbReference type="InterPro" id="IPR036291">
    <property type="entry name" value="NAD(P)-bd_dom_sf"/>
</dbReference>
<dbReference type="Proteomes" id="UP000240904">
    <property type="component" value="Unassembled WGS sequence"/>
</dbReference>
<dbReference type="InterPro" id="IPR001509">
    <property type="entry name" value="Epimerase_deHydtase"/>
</dbReference>
<evidence type="ECO:0000256" key="1">
    <source>
        <dbReference type="ARBA" id="ARBA00023027"/>
    </source>
</evidence>
<dbReference type="Gene3D" id="3.40.50.720">
    <property type="entry name" value="NAD(P)-binding Rossmann-like Domain"/>
    <property type="match status" value="1"/>
</dbReference>
<dbReference type="AlphaFoldDB" id="A0A2T3N189"/>
<reference evidence="3 4" key="1">
    <citation type="submission" date="2018-03" db="EMBL/GenBank/DDBJ databases">
        <title>Whole genome sequencing of Histamine producing bacteria.</title>
        <authorList>
            <person name="Butler K."/>
        </authorList>
    </citation>
    <scope>NUCLEOTIDE SEQUENCE [LARGE SCALE GENOMIC DNA]</scope>
    <source>
        <strain evidence="3 4">DSM 16190</strain>
    </source>
</reference>
<keyword evidence="1" id="KW-0520">NAD</keyword>
<evidence type="ECO:0000313" key="3">
    <source>
        <dbReference type="EMBL" id="PSW06072.1"/>
    </source>
</evidence>
<sequence>MKTLVTDAAGFIGSHVCSRLYNEGYDVVGVDNLNDYYEVSLKKAHLELIQGESFRFHRMSIEYSDELTRLFEEEKFDYVIHCAAQAGVRYSVEAPMVYGESNLMGFLSVLEACRHHGVKHLVYASSSSVGKYLPQTYIEVLLPGAHASAIGH</sequence>
<evidence type="ECO:0000313" key="4">
    <source>
        <dbReference type="Proteomes" id="UP000240904"/>
    </source>
</evidence>
<proteinExistence type="predicted"/>
<organism evidence="3 4">
    <name type="scientific">Photobacterium lipolyticum</name>
    <dbReference type="NCBI Taxonomy" id="266810"/>
    <lineage>
        <taxon>Bacteria</taxon>
        <taxon>Pseudomonadati</taxon>
        <taxon>Pseudomonadota</taxon>
        <taxon>Gammaproteobacteria</taxon>
        <taxon>Vibrionales</taxon>
        <taxon>Vibrionaceae</taxon>
        <taxon>Photobacterium</taxon>
    </lineage>
</organism>
<protein>
    <recommendedName>
        <fullName evidence="2">NAD-dependent epimerase/dehydratase domain-containing protein</fullName>
    </recommendedName>
</protein>
<dbReference type="PANTHER" id="PTHR43574">
    <property type="entry name" value="EPIMERASE-RELATED"/>
    <property type="match status" value="1"/>
</dbReference>
<dbReference type="EMBL" id="PYMC01000003">
    <property type="protein sequence ID" value="PSW06072.1"/>
    <property type="molecule type" value="Genomic_DNA"/>
</dbReference>
<gene>
    <name evidence="3" type="ORF">C9I89_06045</name>
</gene>
<evidence type="ECO:0000259" key="2">
    <source>
        <dbReference type="Pfam" id="PF01370"/>
    </source>
</evidence>
<accession>A0A2T3N189</accession>
<name>A0A2T3N189_9GAMM</name>
<dbReference type="OrthoDB" id="9803010at2"/>
<keyword evidence="4" id="KW-1185">Reference proteome</keyword>
<comment type="caution">
    <text evidence="3">The sequence shown here is derived from an EMBL/GenBank/DDBJ whole genome shotgun (WGS) entry which is preliminary data.</text>
</comment>
<dbReference type="Pfam" id="PF01370">
    <property type="entry name" value="Epimerase"/>
    <property type="match status" value="1"/>
</dbReference>
<dbReference type="SUPFAM" id="SSF51735">
    <property type="entry name" value="NAD(P)-binding Rossmann-fold domains"/>
    <property type="match status" value="1"/>
</dbReference>
<feature type="domain" description="NAD-dependent epimerase/dehydratase" evidence="2">
    <location>
        <begin position="4"/>
        <end position="129"/>
    </location>
</feature>